<name>A0A9Q3KI03_9BASI</name>
<accession>A0A9Q3KI03</accession>
<reference evidence="1" key="1">
    <citation type="submission" date="2021-03" db="EMBL/GenBank/DDBJ databases">
        <title>Draft genome sequence of rust myrtle Austropuccinia psidii MF-1, a brazilian biotype.</title>
        <authorList>
            <person name="Quecine M.C."/>
            <person name="Pachon D.M.R."/>
            <person name="Bonatelli M.L."/>
            <person name="Correr F.H."/>
            <person name="Franceschini L.M."/>
            <person name="Leite T.F."/>
            <person name="Margarido G.R.A."/>
            <person name="Almeida C.A."/>
            <person name="Ferrarezi J.A."/>
            <person name="Labate C.A."/>
        </authorList>
    </citation>
    <scope>NUCLEOTIDE SEQUENCE</scope>
    <source>
        <strain evidence="1">MF-1</strain>
    </source>
</reference>
<proteinExistence type="predicted"/>
<dbReference type="EMBL" id="AVOT02111319">
    <property type="protein sequence ID" value="MBW0581970.1"/>
    <property type="molecule type" value="Genomic_DNA"/>
</dbReference>
<organism evidence="1 2">
    <name type="scientific">Austropuccinia psidii MF-1</name>
    <dbReference type="NCBI Taxonomy" id="1389203"/>
    <lineage>
        <taxon>Eukaryota</taxon>
        <taxon>Fungi</taxon>
        <taxon>Dikarya</taxon>
        <taxon>Basidiomycota</taxon>
        <taxon>Pucciniomycotina</taxon>
        <taxon>Pucciniomycetes</taxon>
        <taxon>Pucciniales</taxon>
        <taxon>Sphaerophragmiaceae</taxon>
        <taxon>Austropuccinia</taxon>
    </lineage>
</organism>
<dbReference type="Proteomes" id="UP000765509">
    <property type="component" value="Unassembled WGS sequence"/>
</dbReference>
<gene>
    <name evidence="1" type="ORF">O181_121685</name>
</gene>
<dbReference type="AlphaFoldDB" id="A0A9Q3KI03"/>
<sequence length="101" mass="11315">MPVQAANAPHANHYNCTSSQQFKNLAMAVQAPDTSHGIPNVLQVPHNLTVFLRGCRNPIVDTPILTLVQVPDNSNISLCRCRLWKIHMRMLRLVQVPTIHT</sequence>
<comment type="caution">
    <text evidence="1">The sequence shown here is derived from an EMBL/GenBank/DDBJ whole genome shotgun (WGS) entry which is preliminary data.</text>
</comment>
<keyword evidence="2" id="KW-1185">Reference proteome</keyword>
<protein>
    <submittedName>
        <fullName evidence="1">Uncharacterized protein</fullName>
    </submittedName>
</protein>
<evidence type="ECO:0000313" key="2">
    <source>
        <dbReference type="Proteomes" id="UP000765509"/>
    </source>
</evidence>
<evidence type="ECO:0000313" key="1">
    <source>
        <dbReference type="EMBL" id="MBW0581970.1"/>
    </source>
</evidence>